<dbReference type="InterPro" id="IPR022409">
    <property type="entry name" value="PKD/Chitinase_dom"/>
</dbReference>
<dbReference type="Pfam" id="PF13585">
    <property type="entry name" value="CHU_C"/>
    <property type="match status" value="1"/>
</dbReference>
<comment type="caution">
    <text evidence="3">The sequence shown here is derived from an EMBL/GenBank/DDBJ whole genome shotgun (WGS) entry which is preliminary data.</text>
</comment>
<dbReference type="SUPFAM" id="SSF49299">
    <property type="entry name" value="PKD domain"/>
    <property type="match status" value="3"/>
</dbReference>
<name>A0A6N9NH38_9FLAO</name>
<gene>
    <name evidence="3" type="ORF">GQN54_07635</name>
</gene>
<dbReference type="SMART" id="SM00089">
    <property type="entry name" value="PKD"/>
    <property type="match status" value="6"/>
</dbReference>
<evidence type="ECO:0000259" key="2">
    <source>
        <dbReference type="PROSITE" id="PS50093"/>
    </source>
</evidence>
<dbReference type="Proteomes" id="UP000470771">
    <property type="component" value="Unassembled WGS sequence"/>
</dbReference>
<dbReference type="InterPro" id="IPR013783">
    <property type="entry name" value="Ig-like_fold"/>
</dbReference>
<dbReference type="InterPro" id="IPR026341">
    <property type="entry name" value="T9SS_type_B"/>
</dbReference>
<keyword evidence="1" id="KW-0732">Signal</keyword>
<dbReference type="CDD" id="cd00146">
    <property type="entry name" value="PKD"/>
    <property type="match status" value="3"/>
</dbReference>
<dbReference type="Gene3D" id="2.60.40.10">
    <property type="entry name" value="Immunoglobulins"/>
    <property type="match status" value="17"/>
</dbReference>
<proteinExistence type="predicted"/>
<dbReference type="InterPro" id="IPR000601">
    <property type="entry name" value="PKD_dom"/>
</dbReference>
<feature type="domain" description="PKD" evidence="2">
    <location>
        <begin position="657"/>
        <end position="722"/>
    </location>
</feature>
<evidence type="ECO:0000313" key="3">
    <source>
        <dbReference type="EMBL" id="NBG65986.1"/>
    </source>
</evidence>
<keyword evidence="4" id="KW-1185">Reference proteome</keyword>
<evidence type="ECO:0000256" key="1">
    <source>
        <dbReference type="SAM" id="SignalP"/>
    </source>
</evidence>
<dbReference type="PROSITE" id="PS50093">
    <property type="entry name" value="PKD"/>
    <property type="match status" value="3"/>
</dbReference>
<dbReference type="RefSeq" id="WP_160632935.1">
    <property type="nucleotide sequence ID" value="NZ_WWNE01000006.1"/>
</dbReference>
<feature type="signal peptide" evidence="1">
    <location>
        <begin position="1"/>
        <end position="22"/>
    </location>
</feature>
<reference evidence="3 4" key="1">
    <citation type="submission" date="2019-12" db="EMBL/GenBank/DDBJ databases">
        <authorList>
            <person name="Zhao J."/>
        </authorList>
    </citation>
    <scope>NUCLEOTIDE SEQUENCE [LARGE SCALE GENOMIC DNA]</scope>
    <source>
        <strain evidence="3 4">S-15</strain>
    </source>
</reference>
<dbReference type="NCBIfam" id="TIGR04131">
    <property type="entry name" value="Bac_Flav_CTERM"/>
    <property type="match status" value="1"/>
</dbReference>
<dbReference type="EMBL" id="WWNE01000006">
    <property type="protein sequence ID" value="NBG65986.1"/>
    <property type="molecule type" value="Genomic_DNA"/>
</dbReference>
<dbReference type="Gene3D" id="2.60.40.4070">
    <property type="match status" value="1"/>
</dbReference>
<evidence type="ECO:0000313" key="4">
    <source>
        <dbReference type="Proteomes" id="UP000470771"/>
    </source>
</evidence>
<accession>A0A6N9NH38</accession>
<feature type="domain" description="PKD" evidence="2">
    <location>
        <begin position="2345"/>
        <end position="2400"/>
    </location>
</feature>
<dbReference type="Pfam" id="PF18911">
    <property type="entry name" value="PKD_4"/>
    <property type="match status" value="3"/>
</dbReference>
<feature type="chain" id="PRO_5026990138" evidence="1">
    <location>
        <begin position="23"/>
        <end position="3122"/>
    </location>
</feature>
<organism evidence="3 4">
    <name type="scientific">Acidiluteibacter ferrifornacis</name>
    <dbReference type="NCBI Taxonomy" id="2692424"/>
    <lineage>
        <taxon>Bacteria</taxon>
        <taxon>Pseudomonadati</taxon>
        <taxon>Bacteroidota</taxon>
        <taxon>Flavobacteriia</taxon>
        <taxon>Flavobacteriales</taxon>
        <taxon>Cryomorphaceae</taxon>
        <taxon>Acidiluteibacter</taxon>
    </lineage>
</organism>
<protein>
    <submittedName>
        <fullName evidence="3">PKD domain-containing protein</fullName>
    </submittedName>
</protein>
<sequence length="3122" mass="320252">MKSFYKIALVFVFAIFSNSLYASHYMGGEITWECNGSNQYIFTVKIYRDCNGIPLTGNQILRVSNYPTFGVVTSIATMSNPTIKDISATCGTKPCNPPNTDISTGSNPQIPGAVEEHVFTTNPITLNGVPGPDGWIFTWTGSTRNNAIDNLSNPGGAGMTLRAKMFAFNGQNANTCYDQSPKFSEAPASILCIGSPYTYNHNAEDPELDSLVYSWAQPLNSLSGRFVEGSVPANVGFVNGYSFNSPFPGTAQNPNNIPASLNTATGEISYQSFTSGEFVSVVRVESYRCGVKTAEIYRDIQTVLLGSCPANRAPVIVPPFQSTPGVNDSFRDTVKAGALVNFNLQAFDQFDALLNPTIDSVYVYASGRQFGANFTNPNAGCSTPPCAVFSQPMPAKGLVAVANSFSWQTTCDHIANNDGCVSSSNTYNFVIRAVDNSCPAPSQRIVTISITVLAEEVIKSPDIHCLDVKSNGDVELTWNQPIDTSNSFNAWMIFSSLNPNGPFTIVDSIFNYNTLNYTHVGAGANNAARYYYIRSRSGCNDAILTPAKDTLSTLFLNTTLDAANGCANLSWNQFNSLGSSGNYRIFRNGVQIGTTNSTTTTFCNPLNSCTGSINYRVQRDNSLVACQSSSNLFNFNYTAPDPVADFSFVASCSSLPVVFTDLSTVTSGVITSWSWNFGDGSGTSTQQNPSYTYSAAGTYNVTLTVTTNLNCTKTITKQVAVTNSPPVDAGINKSICVGGNVQIGGAPTTLAGNSVLWSPATGLSSTTAFNPTASPAVTTTYTVTVSDASACTSVDQVTVTVSNIPTANAGADKTICAGSNTVIGGSPTTNSSTATISWSPATGLSSTTAANPTANPTTTTTYTVVVSDGPNCTATDQVVVTVNPIPTANAGADKTICTGGSVVIGGSPTTTAGNTVTWSPATGLSSTSAFNPTANPSTTTTYTVTVRNSNGCTSTDQVVVTVNANAAANAGADKTICVGGNVAIGGSPTGSPGSNYAWSPSTGLSSTSVANPVASPSTTTNYTVLVTDVNGCTGTDQVRVTVNPSAFADAGPDKIICVGVGQPIGGSPTGNIGSTYLWSPSTGLSSATASNPTANPASTTIYTVLVTDANGCTGTDQVTVSIGAIPTVDAGADKTICIGSSTTIGGSPTGAAGSTFSWSPATGLSSVSVANPIANPTTTRIYTVVVTDAAGCTASDQVVVNVNPSPVISAGTDKSICPGGSIAIGGSPTSATGVSFSWSPAGTLSNSNVSNPIASPIVNTIYTVTVTDANGCTATDDVEVTINSVPTADAGADKIICDGKSTTIGGSPTGPAGASYAWSPATGLSSTSVSNPTANPTVTTDYTVTVTSGVGCSSTDIVRVTVNPNPTVDAGVDQVICNGSSVVIGGSPTSATAITFSWTPITGLNNASISNPVASPTTRTTYTVLVTDANGCTSTDQVVVDINASPVVSAGADQSICPGGSIAIGGSPTGPIGSTYTWSPSASLSNSTVSNPIASPLVNTIYTVTVTDANGCTATDDVEVTINALPSADAGTDKVICNGNTTTIGGSPTGPSGATYAWSPTTGLSSAIVSNPIANPTITTDYTVTVTSGVGCTSTDVVRVTVNPNPTVDAGADQTVCVGFSTPIGGSPTSPTATSFSWTPATTLSNATSSNPVATPLVTTTYTVVVTDVNGCTATDQVTVNVNQSPTVSAGPDQAICPGGSIAIGGSPTGPAGSSYSWSPSGTLSSSTVSNPIASPVVNTIYTVTVTDVNGCTATDDVEVTINPLPNADAGVDQTICNGKSTTIGGSPTGPIGATYSWSPSTGLSSTIVSNPTANPTVTTDYTVTVTSGAGCTSTDVVRVNVNPNPIVDAGSDQTICAGFSATIGGSPTSATATSFAWTPAATLNNPSLSNPTASPLTTTIYTVIATDGNGCTATDQVTVLVNQSPTVSAGADRAICIGGSAAIGGNPTGPAGSSYVWSPSATLSSSTVSNPIATPTTTTVYTVTVTDANGCVSTDDIEITVNPLPIVDAGSDQIICLGESAPIGGSPTGPAGSTYLWSPTTGLTNFVASNPSASPSVTTTYSVLVTDVNGCTASDQVTVTVNPLPTVSAGPDVFVCLNDTVTIGGAPTSPTGVSYAWSPASSLINPAVANPRAFPIVPTVYTVTVTDANGCTATDDVLVSINPLPTIDAGDSAYVCPGFSTQLQATGGLTYTWDPHPTLSNLNISNPLATPTASTTYYVTGFDANGCRSRDSVFVLYSPAVPTEAGADQTICLNDSVTLGGMPTSPLNTTYSWTPAAGLSNPNVANPKASPATTTKYYVMTTNDTCVGLDSVIVTVNPIITAAFSATTNCLNDTTIFTDLSSITGGTITNWSWDFGDASPLVTAQNPKHLYLTAGTFNVKLVVTSDMGCKDSITNVVTVHPNPSAEAGPDFTICSGDTVIIGGSPTGAPANTFAWSPNTGLSNPSIPNPNAFPTVTTKYFVTVTDANGCFGIDSMTITVNPLPVVDAGTDVTICEQEETQLTATGALNYTWTPVTGLSNAAIANPIANPIITTKYYVTGVDGNGCENIDSVTVFVNPRPVALFEADTVCQGAVTTFTDLSTVATGSIVDWNWDFGDGVGTSNSASPTYTYGNHGVFNVQLIVTSDLACSDTFNLNIQVDTLPLTDAGPDITYCFGDTAQINATGASSYIWTPATGLSNPTIANPKVFTTTTTTYTVVGIGANGCFKSDRITVTVNPLPVIDAGNDLAVCIGDTVILGGIPSGPVGAKYTWTPSTQLNFDTVQNPICSPLVTTMYYLEVEDGNACVAIDSILVTVNPLPVVDAGVDTVMCKGDIVQMQASGALTYAWSPIIGLSDPFIANPIAFPDTTTTYIVIGTDINGCFDRDTVVVEVFDVTISDIELCETESVRLSPVLSGDTTGITYLWSPSADLNNDTIKNPIANPLVTTKYFLEVRNALGCYDIDSMIVEVKPKPIADFELDFTPECEGLLTNIENRSINGIDYKWIVNGSLDTISGFEPLLDFTFNSVNSVTLIAQNQSCSDSIIKAVNIGNVDNYLELVQTNVFSPNGDGINDVFRINYKGDLANCVEVTIFNRWGEVVYTSNTEKSGWDGRTQSGEKAAPGTYFYVIQLQDAQVKGSVFLTR</sequence>
<feature type="domain" description="PKD" evidence="2">
    <location>
        <begin position="2572"/>
        <end position="2644"/>
    </location>
</feature>
<dbReference type="InterPro" id="IPR035986">
    <property type="entry name" value="PKD_dom_sf"/>
</dbReference>